<protein>
    <submittedName>
        <fullName evidence="1">Uncharacterized protein</fullName>
    </submittedName>
</protein>
<accession>A0A8H9FYK7</accession>
<proteinExistence type="predicted"/>
<organism evidence="1 2">
    <name type="scientific">Sphingobacterium cellulitidis</name>
    <dbReference type="NCBI Taxonomy" id="1768011"/>
    <lineage>
        <taxon>Bacteria</taxon>
        <taxon>Pseudomonadati</taxon>
        <taxon>Bacteroidota</taxon>
        <taxon>Sphingobacteriia</taxon>
        <taxon>Sphingobacteriales</taxon>
        <taxon>Sphingobacteriaceae</taxon>
        <taxon>Sphingobacterium</taxon>
    </lineage>
</organism>
<reference evidence="1" key="1">
    <citation type="journal article" date="2014" name="Int. J. Syst. Evol. Microbiol.">
        <title>Complete genome sequence of Corynebacterium casei LMG S-19264T (=DSM 44701T), isolated from a smear-ripened cheese.</title>
        <authorList>
            <consortium name="US DOE Joint Genome Institute (JGI-PGF)"/>
            <person name="Walter F."/>
            <person name="Albersmeier A."/>
            <person name="Kalinowski J."/>
            <person name="Ruckert C."/>
        </authorList>
    </citation>
    <scope>NUCLEOTIDE SEQUENCE</scope>
    <source>
        <strain evidence="1">CGMCC 1.15966</strain>
    </source>
</reference>
<gene>
    <name evidence="1" type="ORF">GCM10011516_17470</name>
</gene>
<evidence type="ECO:0000313" key="1">
    <source>
        <dbReference type="EMBL" id="GGE20345.1"/>
    </source>
</evidence>
<comment type="caution">
    <text evidence="1">The sequence shown here is derived from an EMBL/GenBank/DDBJ whole genome shotgun (WGS) entry which is preliminary data.</text>
</comment>
<dbReference type="EMBL" id="BMKM01000003">
    <property type="protein sequence ID" value="GGE20345.1"/>
    <property type="molecule type" value="Genomic_DNA"/>
</dbReference>
<sequence>MNISCQKDDENDIDNYMGKKVVELRITFGSNYATYGVNFGLQVASIDGGLNSSFRFDGINSTPSIVNDASITHQAEMSPISSSSQSIKTLMPVSSFSIATIAANLTENSTPLTAKYEFYIDGKKTAEKSLSFQSNDYAAKVLIFDVSNPSKLTEN</sequence>
<dbReference type="AlphaFoldDB" id="A0A8H9FYK7"/>
<name>A0A8H9FYK7_9SPHI</name>
<reference evidence="1" key="2">
    <citation type="submission" date="2020-09" db="EMBL/GenBank/DDBJ databases">
        <authorList>
            <person name="Sun Q."/>
            <person name="Zhou Y."/>
        </authorList>
    </citation>
    <scope>NUCLEOTIDE SEQUENCE</scope>
    <source>
        <strain evidence="1">CGMCC 1.15966</strain>
    </source>
</reference>
<dbReference type="Proteomes" id="UP000614460">
    <property type="component" value="Unassembled WGS sequence"/>
</dbReference>
<keyword evidence="2" id="KW-1185">Reference proteome</keyword>
<evidence type="ECO:0000313" key="2">
    <source>
        <dbReference type="Proteomes" id="UP000614460"/>
    </source>
</evidence>